<keyword evidence="1" id="KW-0812">Transmembrane</keyword>
<feature type="chain" id="PRO_5040368794" evidence="2">
    <location>
        <begin position="21"/>
        <end position="293"/>
    </location>
</feature>
<dbReference type="Proteomes" id="UP001153620">
    <property type="component" value="Chromosome 3"/>
</dbReference>
<evidence type="ECO:0000256" key="2">
    <source>
        <dbReference type="SAM" id="SignalP"/>
    </source>
</evidence>
<dbReference type="AlphaFoldDB" id="A0A9N9WWE9"/>
<reference evidence="3" key="1">
    <citation type="submission" date="2022-01" db="EMBL/GenBank/DDBJ databases">
        <authorList>
            <person name="King R."/>
        </authorList>
    </citation>
    <scope>NUCLEOTIDE SEQUENCE</scope>
</reference>
<gene>
    <name evidence="3" type="ORF">CHIRRI_LOCUS9409</name>
</gene>
<feature type="signal peptide" evidence="2">
    <location>
        <begin position="1"/>
        <end position="20"/>
    </location>
</feature>
<accession>A0A9N9WWE9</accession>
<sequence length="293" mass="34421">MAKLTILFIIVTSFAVITNANVFSGKCDPIVNEDICVDQIYFEKLKGPKSFQVIGHMDFHKRNGMTMFYSYLNSNLIATLSNYNGVYFSINCFKIPFNVKYQKFMNFKLNFPNCNSVYSLFMQMRSEKLDFYKHTNKEPIVTSVFKIDKYLSFWGCKPIDGKSTVERAAWILMDNENNFEYDSEKLKVYLEDFLTKFRTKINQTKLQINSSSFTVYNITDKHTSCYYSLDEKGVHSEIKRDFPLNKLTQSTSKFDESTKVKFGYMILMFLGHFIFMVAYFAIGYQIVVWYCKE</sequence>
<keyword evidence="2" id="KW-0732">Signal</keyword>
<keyword evidence="1" id="KW-0472">Membrane</keyword>
<evidence type="ECO:0000256" key="1">
    <source>
        <dbReference type="SAM" id="Phobius"/>
    </source>
</evidence>
<evidence type="ECO:0000313" key="3">
    <source>
        <dbReference type="EMBL" id="CAG9806554.1"/>
    </source>
</evidence>
<proteinExistence type="predicted"/>
<keyword evidence="4" id="KW-1185">Reference proteome</keyword>
<dbReference type="EMBL" id="OU895879">
    <property type="protein sequence ID" value="CAG9806554.1"/>
    <property type="molecule type" value="Genomic_DNA"/>
</dbReference>
<name>A0A9N9WWE9_9DIPT</name>
<reference evidence="3" key="2">
    <citation type="submission" date="2022-10" db="EMBL/GenBank/DDBJ databases">
        <authorList>
            <consortium name="ENA_rothamsted_submissions"/>
            <consortium name="culmorum"/>
            <person name="King R."/>
        </authorList>
    </citation>
    <scope>NUCLEOTIDE SEQUENCE</scope>
</reference>
<feature type="transmembrane region" description="Helical" evidence="1">
    <location>
        <begin position="262"/>
        <end position="291"/>
    </location>
</feature>
<protein>
    <submittedName>
        <fullName evidence="3">Uncharacterized protein</fullName>
    </submittedName>
</protein>
<evidence type="ECO:0000313" key="4">
    <source>
        <dbReference type="Proteomes" id="UP001153620"/>
    </source>
</evidence>
<organism evidence="3 4">
    <name type="scientific">Chironomus riparius</name>
    <dbReference type="NCBI Taxonomy" id="315576"/>
    <lineage>
        <taxon>Eukaryota</taxon>
        <taxon>Metazoa</taxon>
        <taxon>Ecdysozoa</taxon>
        <taxon>Arthropoda</taxon>
        <taxon>Hexapoda</taxon>
        <taxon>Insecta</taxon>
        <taxon>Pterygota</taxon>
        <taxon>Neoptera</taxon>
        <taxon>Endopterygota</taxon>
        <taxon>Diptera</taxon>
        <taxon>Nematocera</taxon>
        <taxon>Chironomoidea</taxon>
        <taxon>Chironomidae</taxon>
        <taxon>Chironominae</taxon>
        <taxon>Chironomus</taxon>
    </lineage>
</organism>
<keyword evidence="1" id="KW-1133">Transmembrane helix</keyword>